<gene>
    <name evidence="1" type="ORF">LEMA_P117030.1</name>
</gene>
<dbReference type="STRING" id="985895.E4ZTZ0"/>
<reference evidence="2" key="1">
    <citation type="journal article" date="2011" name="Nat. Commun.">
        <title>Effector diversification within compartments of the Leptosphaeria maculans genome affected by Repeat-Induced Point mutations.</title>
        <authorList>
            <person name="Rouxel T."/>
            <person name="Grandaubert J."/>
            <person name="Hane J.K."/>
            <person name="Hoede C."/>
            <person name="van de Wouw A.P."/>
            <person name="Couloux A."/>
            <person name="Dominguez V."/>
            <person name="Anthouard V."/>
            <person name="Bally P."/>
            <person name="Bourras S."/>
            <person name="Cozijnsen A.J."/>
            <person name="Ciuffetti L.M."/>
            <person name="Degrave A."/>
            <person name="Dilmaghani A."/>
            <person name="Duret L."/>
            <person name="Fudal I."/>
            <person name="Goodwin S.B."/>
            <person name="Gout L."/>
            <person name="Glaser N."/>
            <person name="Linglin J."/>
            <person name="Kema G.H.J."/>
            <person name="Lapalu N."/>
            <person name="Lawrence C.B."/>
            <person name="May K."/>
            <person name="Meyer M."/>
            <person name="Ollivier B."/>
            <person name="Poulain J."/>
            <person name="Schoch C.L."/>
            <person name="Simon A."/>
            <person name="Spatafora J.W."/>
            <person name="Stachowiak A."/>
            <person name="Turgeon B.G."/>
            <person name="Tyler B.M."/>
            <person name="Vincent D."/>
            <person name="Weissenbach J."/>
            <person name="Amselem J."/>
            <person name="Quesneville H."/>
            <person name="Oliver R.P."/>
            <person name="Wincker P."/>
            <person name="Balesdent M.-H."/>
            <person name="Howlett B.J."/>
        </authorList>
    </citation>
    <scope>NUCLEOTIDE SEQUENCE [LARGE SCALE GENOMIC DNA]</scope>
    <source>
        <strain evidence="2">JN3 / isolate v23.1.3 / race Av1-4-5-6-7-8</strain>
    </source>
</reference>
<dbReference type="VEuPathDB" id="FungiDB:LEMA_P117030.1"/>
<dbReference type="OMA" id="INTHKIC"/>
<dbReference type="Proteomes" id="UP000002668">
    <property type="component" value="Genome"/>
</dbReference>
<dbReference type="OrthoDB" id="3799394at2759"/>
<protein>
    <submittedName>
        <fullName evidence="1">Uncharacterized protein</fullName>
    </submittedName>
</protein>
<name>E4ZTZ0_LEPMJ</name>
<dbReference type="EMBL" id="FP929125">
    <property type="protein sequence ID" value="CBX94700.1"/>
    <property type="molecule type" value="Genomic_DNA"/>
</dbReference>
<evidence type="ECO:0000313" key="2">
    <source>
        <dbReference type="Proteomes" id="UP000002668"/>
    </source>
</evidence>
<dbReference type="AlphaFoldDB" id="E4ZTZ0"/>
<organism evidence="2">
    <name type="scientific">Leptosphaeria maculans (strain JN3 / isolate v23.1.3 / race Av1-4-5-6-7-8)</name>
    <name type="common">Blackleg fungus</name>
    <name type="synonym">Phoma lingam</name>
    <dbReference type="NCBI Taxonomy" id="985895"/>
    <lineage>
        <taxon>Eukaryota</taxon>
        <taxon>Fungi</taxon>
        <taxon>Dikarya</taxon>
        <taxon>Ascomycota</taxon>
        <taxon>Pezizomycotina</taxon>
        <taxon>Dothideomycetes</taxon>
        <taxon>Pleosporomycetidae</taxon>
        <taxon>Pleosporales</taxon>
        <taxon>Pleosporineae</taxon>
        <taxon>Leptosphaeriaceae</taxon>
        <taxon>Plenodomus</taxon>
        <taxon>Plenodomus lingam/Leptosphaeria maculans species complex</taxon>
    </lineage>
</organism>
<dbReference type="InParanoid" id="E4ZTZ0"/>
<dbReference type="GeneID" id="13287550"/>
<proteinExistence type="predicted"/>
<dbReference type="RefSeq" id="XP_003838179.1">
    <property type="nucleotide sequence ID" value="XM_003838131.1"/>
</dbReference>
<dbReference type="eggNOG" id="ENOG502STCJ">
    <property type="taxonomic scope" value="Eukaryota"/>
</dbReference>
<dbReference type="HOGENOM" id="CLU_963358_0_0_1"/>
<sequence length="289" mass="31122">MSLHQWTGTEVQTTMPEISSYLRSIPPKPSTVSPAPSCVCEEVICAQSFPESCLCANRAAQSCYAKCGGPQPMMKSCTAGALVAREVEPEASSDPEQVPELAKECTCEETMCIQMWPDSCWCANAAAQQCYKKCGGRKPVLQSCPPQPVDTPTIQVPNSTTSSTPTTLPKPINTHKICGGGRANILLCDPGETCITDPYTGGCGPACDALGICVKDKMCGGFTGLACDEEGQVCHDDPRDDCDPLNGGSDCGGFIERWILGPSYKLENNQLLVGIRRQWFFECHDYLMQ</sequence>
<accession>E4ZTZ0</accession>
<evidence type="ECO:0000313" key="1">
    <source>
        <dbReference type="EMBL" id="CBX94700.1"/>
    </source>
</evidence>
<keyword evidence="2" id="KW-1185">Reference proteome</keyword>